<dbReference type="SUPFAM" id="SSF117892">
    <property type="entry name" value="Band 7/SPFH domain"/>
    <property type="match status" value="1"/>
</dbReference>
<comment type="similarity">
    <text evidence="2">Belongs to the band 7/mec-2 family.</text>
</comment>
<evidence type="ECO:0000256" key="5">
    <source>
        <dbReference type="ARBA" id="ARBA00022989"/>
    </source>
</evidence>
<dbReference type="PRINTS" id="PR00721">
    <property type="entry name" value="STOMATIN"/>
</dbReference>
<feature type="domain" description="Band 7" evidence="7">
    <location>
        <begin position="18"/>
        <end position="176"/>
    </location>
</feature>
<dbReference type="InterPro" id="IPR018080">
    <property type="entry name" value="Band_7/stomatin-like_CS"/>
</dbReference>
<keyword evidence="4" id="KW-0812">Transmembrane</keyword>
<evidence type="ECO:0000313" key="9">
    <source>
        <dbReference type="Proteomes" id="UP000766336"/>
    </source>
</evidence>
<dbReference type="PANTHER" id="PTHR43327">
    <property type="entry name" value="STOMATIN-LIKE PROTEIN 2, MITOCHONDRIAL"/>
    <property type="match status" value="1"/>
</dbReference>
<gene>
    <name evidence="8" type="ORF">KHU32_02490</name>
</gene>
<dbReference type="PANTHER" id="PTHR43327:SF10">
    <property type="entry name" value="STOMATIN-LIKE PROTEIN 2, MITOCHONDRIAL"/>
    <property type="match status" value="1"/>
</dbReference>
<evidence type="ECO:0000256" key="4">
    <source>
        <dbReference type="ARBA" id="ARBA00022692"/>
    </source>
</evidence>
<reference evidence="8 9" key="1">
    <citation type="submission" date="2021-05" db="EMBL/GenBank/DDBJ databases">
        <title>Roseococcus sp. XZZS9, whole genome shotgun sequencing project.</title>
        <authorList>
            <person name="Zhao G."/>
            <person name="Shen L."/>
        </authorList>
    </citation>
    <scope>NUCLEOTIDE SEQUENCE [LARGE SCALE GENOMIC DNA]</scope>
    <source>
        <strain evidence="8 9">XZZS9</strain>
    </source>
</reference>
<keyword evidence="9" id="KW-1185">Reference proteome</keyword>
<dbReference type="SMART" id="SM00244">
    <property type="entry name" value="PHB"/>
    <property type="match status" value="1"/>
</dbReference>
<evidence type="ECO:0000313" key="8">
    <source>
        <dbReference type="EMBL" id="MBS7809788.1"/>
    </source>
</evidence>
<proteinExistence type="inferred from homology"/>
<organism evidence="8 9">
    <name type="scientific">Roseococcus pinisoli</name>
    <dbReference type="NCBI Taxonomy" id="2835040"/>
    <lineage>
        <taxon>Bacteria</taxon>
        <taxon>Pseudomonadati</taxon>
        <taxon>Pseudomonadota</taxon>
        <taxon>Alphaproteobacteria</taxon>
        <taxon>Acetobacterales</taxon>
        <taxon>Roseomonadaceae</taxon>
        <taxon>Roseococcus</taxon>
    </lineage>
</organism>
<dbReference type="Proteomes" id="UP000766336">
    <property type="component" value="Unassembled WGS sequence"/>
</dbReference>
<protein>
    <recommendedName>
        <fullName evidence="3">Protein QmcA</fullName>
    </recommendedName>
</protein>
<sequence length="310" mass="33122">MEFVLLAVVIVAVIAIFQGVRTVPQGHIWTVERFGRFTRTLEPGLNLIIPVIDRVGRRISIQEIVLDIPEQAVITKDNAAVLVDGIVYYRVMDVVKAAYQVANLGAALEALAMTNLRSVIGSMTFDETLSKREEISHQLMAVLDAATDPWGVKVTRVELRKVEPPQNLIEAMNMQMTAERRRRAVVMEADGKREAQVLEARGRMEAAEMDAQARERLARAEALAVEVVAKAAEGAGGAALGYFVADKYMAALKGLASSPNTKTMIVPIEAAGMAGAIGQVMATLSVVGAPGAAPPAVPGSVPTVGPFGPR</sequence>
<evidence type="ECO:0000256" key="6">
    <source>
        <dbReference type="ARBA" id="ARBA00023136"/>
    </source>
</evidence>
<dbReference type="Gene3D" id="3.30.479.30">
    <property type="entry name" value="Band 7 domain"/>
    <property type="match status" value="1"/>
</dbReference>
<comment type="subcellular location">
    <subcellularLocation>
        <location evidence="1">Membrane</location>
        <topology evidence="1">Single-pass membrane protein</topology>
    </subcellularLocation>
</comment>
<dbReference type="Pfam" id="PF01145">
    <property type="entry name" value="Band_7"/>
    <property type="match status" value="1"/>
</dbReference>
<dbReference type="InterPro" id="IPR001972">
    <property type="entry name" value="Stomatin_HflK_fam"/>
</dbReference>
<comment type="caution">
    <text evidence="8">The sequence shown here is derived from an EMBL/GenBank/DDBJ whole genome shotgun (WGS) entry which is preliminary data.</text>
</comment>
<dbReference type="InterPro" id="IPR036013">
    <property type="entry name" value="Band_7/SPFH_dom_sf"/>
</dbReference>
<keyword evidence="5" id="KW-1133">Transmembrane helix</keyword>
<dbReference type="InterPro" id="IPR001107">
    <property type="entry name" value="Band_7"/>
</dbReference>
<dbReference type="PROSITE" id="PS01270">
    <property type="entry name" value="BAND_7"/>
    <property type="match status" value="1"/>
</dbReference>
<name>A0ABS5Q8G4_9PROT</name>
<evidence type="ECO:0000259" key="7">
    <source>
        <dbReference type="SMART" id="SM00244"/>
    </source>
</evidence>
<evidence type="ECO:0000256" key="1">
    <source>
        <dbReference type="ARBA" id="ARBA00004167"/>
    </source>
</evidence>
<keyword evidence="6" id="KW-0472">Membrane</keyword>
<evidence type="ECO:0000256" key="2">
    <source>
        <dbReference type="ARBA" id="ARBA00008164"/>
    </source>
</evidence>
<dbReference type="CDD" id="cd08829">
    <property type="entry name" value="SPFH_paraslipin"/>
    <property type="match status" value="1"/>
</dbReference>
<dbReference type="EMBL" id="JAHCDA010000001">
    <property type="protein sequence ID" value="MBS7809788.1"/>
    <property type="molecule type" value="Genomic_DNA"/>
</dbReference>
<dbReference type="InterPro" id="IPR050710">
    <property type="entry name" value="Band7/mec-2_domain"/>
</dbReference>
<evidence type="ECO:0000256" key="3">
    <source>
        <dbReference type="ARBA" id="ARBA00017055"/>
    </source>
</evidence>
<accession>A0ABS5Q8G4</accession>
<dbReference type="RefSeq" id="WP_213668454.1">
    <property type="nucleotide sequence ID" value="NZ_JAHCDA010000001.1"/>
</dbReference>